<evidence type="ECO:0000259" key="1">
    <source>
        <dbReference type="PROSITE" id="PS50846"/>
    </source>
</evidence>
<reference evidence="3 5" key="3">
    <citation type="submission" date="2016-11" db="EMBL/GenBank/DDBJ databases">
        <title>Whole genomes of Flavobacteriaceae.</title>
        <authorList>
            <person name="Stine C."/>
            <person name="Li C."/>
            <person name="Tadesse D."/>
        </authorList>
    </citation>
    <scope>NUCLEOTIDE SEQUENCE [LARGE SCALE GENOMIC DNA]</scope>
    <source>
        <strain evidence="3 5">ATCC BAA-2541</strain>
    </source>
</reference>
<reference evidence="4" key="1">
    <citation type="submission" date="2016-09" db="EMBL/GenBank/DDBJ databases">
        <authorList>
            <person name="Chen S."/>
            <person name="Walker E."/>
        </authorList>
    </citation>
    <scope>NUCLEOTIDE SEQUENCE [LARGE SCALE GENOMIC DNA]</scope>
    <source>
        <strain evidence="4">MSU</strain>
    </source>
</reference>
<proteinExistence type="predicted"/>
<organism evidence="2 4">
    <name type="scientific">Flavobacterium tructae</name>
    <dbReference type="NCBI Taxonomy" id="1114873"/>
    <lineage>
        <taxon>Bacteria</taxon>
        <taxon>Pseudomonadati</taxon>
        <taxon>Bacteroidota</taxon>
        <taxon>Flavobacteriia</taxon>
        <taxon>Flavobacteriales</taxon>
        <taxon>Flavobacteriaceae</taxon>
        <taxon>Flavobacterium</taxon>
    </lineage>
</organism>
<evidence type="ECO:0000313" key="3">
    <source>
        <dbReference type="EMBL" id="OXB16673.1"/>
    </source>
</evidence>
<dbReference type="AlphaFoldDB" id="A0A1S1J752"/>
<reference evidence="2" key="2">
    <citation type="submission" date="2016-09" db="EMBL/GenBank/DDBJ databases">
        <authorList>
            <person name="Capua I."/>
            <person name="De Benedictis P."/>
            <person name="Joannis T."/>
            <person name="Lombin L.H."/>
            <person name="Cattoli G."/>
        </authorList>
    </citation>
    <scope>NUCLEOTIDE SEQUENCE [LARGE SCALE GENOMIC DNA]</scope>
    <source>
        <strain evidence="2">MSU</strain>
    </source>
</reference>
<dbReference type="InterPro" id="IPR036163">
    <property type="entry name" value="HMA_dom_sf"/>
</dbReference>
<dbReference type="PROSITE" id="PS50846">
    <property type="entry name" value="HMA_2"/>
    <property type="match status" value="1"/>
</dbReference>
<dbReference type="STRING" id="1278819.BHE19_09685"/>
<accession>A0A1S1J752</accession>
<dbReference type="Proteomes" id="UP000180252">
    <property type="component" value="Unassembled WGS sequence"/>
</dbReference>
<dbReference type="CDD" id="cd00371">
    <property type="entry name" value="HMA"/>
    <property type="match status" value="1"/>
</dbReference>
<evidence type="ECO:0000313" key="4">
    <source>
        <dbReference type="Proteomes" id="UP000180252"/>
    </source>
</evidence>
<protein>
    <submittedName>
        <fullName evidence="2">Heavy metal transporter</fullName>
    </submittedName>
</protein>
<name>A0A1S1J752_9FLAO</name>
<evidence type="ECO:0000313" key="2">
    <source>
        <dbReference type="EMBL" id="OHT44976.1"/>
    </source>
</evidence>
<evidence type="ECO:0000313" key="5">
    <source>
        <dbReference type="Proteomes" id="UP000198319"/>
    </source>
</evidence>
<dbReference type="Proteomes" id="UP000198319">
    <property type="component" value="Unassembled WGS sequence"/>
</dbReference>
<feature type="domain" description="HMA" evidence="1">
    <location>
        <begin position="37"/>
        <end position="104"/>
    </location>
</feature>
<dbReference type="Gene3D" id="3.30.70.100">
    <property type="match status" value="1"/>
</dbReference>
<dbReference type="InterPro" id="IPR006121">
    <property type="entry name" value="HMA_dom"/>
</dbReference>
<gene>
    <name evidence="3" type="ORF">B0A71_19615</name>
    <name evidence="2" type="ORF">BHE19_09685</name>
</gene>
<dbReference type="SUPFAM" id="SSF55008">
    <property type="entry name" value="HMA, heavy metal-associated domain"/>
    <property type="match status" value="1"/>
</dbReference>
<dbReference type="GO" id="GO:0046872">
    <property type="term" value="F:metal ion binding"/>
    <property type="evidence" value="ECO:0007669"/>
    <property type="project" value="InterPro"/>
</dbReference>
<dbReference type="EMBL" id="MUHG01000028">
    <property type="protein sequence ID" value="OXB16673.1"/>
    <property type="molecule type" value="Genomic_DNA"/>
</dbReference>
<dbReference type="EMBL" id="MIKE01000023">
    <property type="protein sequence ID" value="OHT44976.1"/>
    <property type="molecule type" value="Genomic_DNA"/>
</dbReference>
<sequence>MLKLKKTKNKMKTLNIKFIALTLILLLTGVNSYSQITKAEIIATGLTCSMCSNAINKQLKAFTEVDSISTDLNTNTFTVYFKKDNSLEPKVLKKAVEKAGFFVGSLVLTAKFHVDKIEDNTTLKIDDATYTFIDIKKPVAHAEGKYRVLDKGFVTQKEYKKLLKSYSKYPDYATENENDYYLKAL</sequence>
<keyword evidence="5" id="KW-1185">Reference proteome</keyword>
<comment type="caution">
    <text evidence="2">The sequence shown here is derived from an EMBL/GenBank/DDBJ whole genome shotgun (WGS) entry which is preliminary data.</text>
</comment>
<dbReference type="Pfam" id="PF00403">
    <property type="entry name" value="HMA"/>
    <property type="match status" value="1"/>
</dbReference>